<proteinExistence type="predicted"/>
<name>A0AAE1GHM7_PETCI</name>
<sequence length="83" mass="9141">MAARGNTEAGLAKPGRCVTHASQLDLETNPSEDSLPSSESYQHYNQACVFPRRHQPLLWGVSCEESADRSVCLHHMPACTETE</sequence>
<evidence type="ECO:0000313" key="1">
    <source>
        <dbReference type="EMBL" id="KAK3892076.1"/>
    </source>
</evidence>
<gene>
    <name evidence="1" type="ORF">Pcinc_004044</name>
</gene>
<protein>
    <submittedName>
        <fullName evidence="1">Uncharacterized protein</fullName>
    </submittedName>
</protein>
<organism evidence="1 2">
    <name type="scientific">Petrolisthes cinctipes</name>
    <name type="common">Flat porcelain crab</name>
    <dbReference type="NCBI Taxonomy" id="88211"/>
    <lineage>
        <taxon>Eukaryota</taxon>
        <taxon>Metazoa</taxon>
        <taxon>Ecdysozoa</taxon>
        <taxon>Arthropoda</taxon>
        <taxon>Crustacea</taxon>
        <taxon>Multicrustacea</taxon>
        <taxon>Malacostraca</taxon>
        <taxon>Eumalacostraca</taxon>
        <taxon>Eucarida</taxon>
        <taxon>Decapoda</taxon>
        <taxon>Pleocyemata</taxon>
        <taxon>Anomura</taxon>
        <taxon>Galatheoidea</taxon>
        <taxon>Porcellanidae</taxon>
        <taxon>Petrolisthes</taxon>
    </lineage>
</organism>
<reference evidence="1" key="1">
    <citation type="submission" date="2023-10" db="EMBL/GenBank/DDBJ databases">
        <title>Genome assemblies of two species of porcelain crab, Petrolisthes cinctipes and Petrolisthes manimaculis (Anomura: Porcellanidae).</title>
        <authorList>
            <person name="Angst P."/>
        </authorList>
    </citation>
    <scope>NUCLEOTIDE SEQUENCE</scope>
    <source>
        <strain evidence="1">PB745_01</strain>
        <tissue evidence="1">Gill</tissue>
    </source>
</reference>
<dbReference type="AlphaFoldDB" id="A0AAE1GHM7"/>
<comment type="caution">
    <text evidence="1">The sequence shown here is derived from an EMBL/GenBank/DDBJ whole genome shotgun (WGS) entry which is preliminary data.</text>
</comment>
<keyword evidence="2" id="KW-1185">Reference proteome</keyword>
<dbReference type="Proteomes" id="UP001286313">
    <property type="component" value="Unassembled WGS sequence"/>
</dbReference>
<evidence type="ECO:0000313" key="2">
    <source>
        <dbReference type="Proteomes" id="UP001286313"/>
    </source>
</evidence>
<dbReference type="EMBL" id="JAWQEG010000286">
    <property type="protein sequence ID" value="KAK3892076.1"/>
    <property type="molecule type" value="Genomic_DNA"/>
</dbReference>
<accession>A0AAE1GHM7</accession>